<accession>A0A6F9DL39</accession>
<dbReference type="GO" id="GO:0004386">
    <property type="term" value="F:helicase activity"/>
    <property type="evidence" value="ECO:0007669"/>
    <property type="project" value="UniProtKB-KW"/>
</dbReference>
<keyword evidence="1" id="KW-0067">ATP-binding</keyword>
<keyword evidence="1" id="KW-0347">Helicase</keyword>
<name>A0A6F9DL39_9ASCI</name>
<organism evidence="1">
    <name type="scientific">Phallusia mammillata</name>
    <dbReference type="NCBI Taxonomy" id="59560"/>
    <lineage>
        <taxon>Eukaryota</taxon>
        <taxon>Metazoa</taxon>
        <taxon>Chordata</taxon>
        <taxon>Tunicata</taxon>
        <taxon>Ascidiacea</taxon>
        <taxon>Phlebobranchia</taxon>
        <taxon>Ascidiidae</taxon>
        <taxon>Phallusia</taxon>
    </lineage>
</organism>
<keyword evidence="1" id="KW-0378">Hydrolase</keyword>
<keyword evidence="1" id="KW-0547">Nucleotide-binding</keyword>
<sequence>MTSRLRPSDVTSLANSAIPVPWLSVKNFDKRVIADFYCSHDRTRIATRFCGVLVIAARHVLAGATLKFRSAFVRVFRASLKTSPHAGRTFFQHANFCTGKTYYIKRYILCEQWCAVAASVRFWSTRWRLRAGREVPRHSIASFATIRIRPKFRRILFAKISETTEIKLRLVGTRW</sequence>
<protein>
    <submittedName>
        <fullName evidence="1">DNA helicase MCM8</fullName>
    </submittedName>
</protein>
<proteinExistence type="evidence at transcript level"/>
<evidence type="ECO:0000313" key="1">
    <source>
        <dbReference type="EMBL" id="CAB3263698.1"/>
    </source>
</evidence>
<dbReference type="EMBL" id="LR787836">
    <property type="protein sequence ID" value="CAB3263698.1"/>
    <property type="molecule type" value="mRNA"/>
</dbReference>
<reference evidence="1" key="1">
    <citation type="submission" date="2020-04" db="EMBL/GenBank/DDBJ databases">
        <authorList>
            <person name="Neveu A P."/>
        </authorList>
    </citation>
    <scope>NUCLEOTIDE SEQUENCE</scope>
    <source>
        <tissue evidence="1">Whole embryo</tissue>
    </source>
</reference>
<dbReference type="AlphaFoldDB" id="A0A6F9DL39"/>
<gene>
    <name evidence="1" type="primary">Mcm8-002</name>
</gene>